<feature type="domain" description="Helix-turn-helix" evidence="1">
    <location>
        <begin position="42"/>
        <end position="80"/>
    </location>
</feature>
<organism evidence="2 3">
    <name type="scientific">Novipirellula rosea</name>
    <dbReference type="NCBI Taxonomy" id="1031540"/>
    <lineage>
        <taxon>Bacteria</taxon>
        <taxon>Pseudomonadati</taxon>
        <taxon>Planctomycetota</taxon>
        <taxon>Planctomycetia</taxon>
        <taxon>Pirellulales</taxon>
        <taxon>Pirellulaceae</taxon>
        <taxon>Novipirellula</taxon>
    </lineage>
</organism>
<dbReference type="InterPro" id="IPR010093">
    <property type="entry name" value="SinI_DNA-bd"/>
</dbReference>
<dbReference type="Proteomes" id="UP001500840">
    <property type="component" value="Unassembled WGS sequence"/>
</dbReference>
<protein>
    <recommendedName>
        <fullName evidence="1">Helix-turn-helix domain-containing protein</fullName>
    </recommendedName>
</protein>
<name>A0ABP8MV96_9BACT</name>
<dbReference type="Gene3D" id="1.10.10.10">
    <property type="entry name" value="Winged helix-like DNA-binding domain superfamily/Winged helix DNA-binding domain"/>
    <property type="match status" value="1"/>
</dbReference>
<evidence type="ECO:0000259" key="1">
    <source>
        <dbReference type="Pfam" id="PF12728"/>
    </source>
</evidence>
<dbReference type="InterPro" id="IPR009061">
    <property type="entry name" value="DNA-bd_dom_put_sf"/>
</dbReference>
<accession>A0ABP8MV96</accession>
<reference evidence="3" key="1">
    <citation type="journal article" date="2019" name="Int. J. Syst. Evol. Microbiol.">
        <title>The Global Catalogue of Microorganisms (GCM) 10K type strain sequencing project: providing services to taxonomists for standard genome sequencing and annotation.</title>
        <authorList>
            <consortium name="The Broad Institute Genomics Platform"/>
            <consortium name="The Broad Institute Genome Sequencing Center for Infectious Disease"/>
            <person name="Wu L."/>
            <person name="Ma J."/>
        </authorList>
    </citation>
    <scope>NUCLEOTIDE SEQUENCE [LARGE SCALE GENOMIC DNA]</scope>
    <source>
        <strain evidence="3">JCM 17759</strain>
    </source>
</reference>
<gene>
    <name evidence="2" type="ORF">GCM10023156_29170</name>
</gene>
<dbReference type="EMBL" id="BAABGA010000035">
    <property type="protein sequence ID" value="GAA4455343.1"/>
    <property type="molecule type" value="Genomic_DNA"/>
</dbReference>
<proteinExistence type="predicted"/>
<keyword evidence="3" id="KW-1185">Reference proteome</keyword>
<dbReference type="SUPFAM" id="SSF46955">
    <property type="entry name" value="Putative DNA-binding domain"/>
    <property type="match status" value="1"/>
</dbReference>
<evidence type="ECO:0000313" key="2">
    <source>
        <dbReference type="EMBL" id="GAA4455343.1"/>
    </source>
</evidence>
<dbReference type="InterPro" id="IPR041657">
    <property type="entry name" value="HTH_17"/>
</dbReference>
<dbReference type="NCBIfam" id="TIGR01764">
    <property type="entry name" value="excise"/>
    <property type="match status" value="1"/>
</dbReference>
<dbReference type="InterPro" id="IPR036388">
    <property type="entry name" value="WH-like_DNA-bd_sf"/>
</dbReference>
<evidence type="ECO:0000313" key="3">
    <source>
        <dbReference type="Proteomes" id="UP001500840"/>
    </source>
</evidence>
<dbReference type="Pfam" id="PF12728">
    <property type="entry name" value="HTH_17"/>
    <property type="match status" value="1"/>
</dbReference>
<comment type="caution">
    <text evidence="2">The sequence shown here is derived from an EMBL/GenBank/DDBJ whole genome shotgun (WGS) entry which is preliminary data.</text>
</comment>
<sequence length="94" mass="9909">MIQVQEVDLANLTEAVASAVYAKMQPLLATASAPRLVDGDRLAELLGVSRPTVDRMRSSGEIPSVSIGRRRLYDPNAVIAALGESSNEKGAASD</sequence>